<gene>
    <name evidence="2" type="ORF">S01H1_35137</name>
</gene>
<protein>
    <submittedName>
        <fullName evidence="2">Uncharacterized protein</fullName>
    </submittedName>
</protein>
<comment type="caution">
    <text evidence="2">The sequence shown here is derived from an EMBL/GenBank/DDBJ whole genome shotgun (WGS) entry which is preliminary data.</text>
</comment>
<sequence length="155" mass="17846">TKVENLMPLRKNIIDLYSHGLIDEWLNETDPQNPEYKPNLPFEGYANNIIGELQQKEREVQKAEALKAEVQIRYGRLKVIPPKIITDPHSGKVSANQKYNEWIDEANDLRTLLENHIKTYGSAGKEGPHMPDVQKTVKSTYQLLMPLIEKAKQQQ</sequence>
<evidence type="ECO:0000256" key="1">
    <source>
        <dbReference type="SAM" id="Coils"/>
    </source>
</evidence>
<name>X0UUB8_9ZZZZ</name>
<reference evidence="2" key="1">
    <citation type="journal article" date="2014" name="Front. Microbiol.">
        <title>High frequency of phylogenetically diverse reductive dehalogenase-homologous genes in deep subseafloor sedimentary metagenomes.</title>
        <authorList>
            <person name="Kawai M."/>
            <person name="Futagami T."/>
            <person name="Toyoda A."/>
            <person name="Takaki Y."/>
            <person name="Nishi S."/>
            <person name="Hori S."/>
            <person name="Arai W."/>
            <person name="Tsubouchi T."/>
            <person name="Morono Y."/>
            <person name="Uchiyama I."/>
            <person name="Ito T."/>
            <person name="Fujiyama A."/>
            <person name="Inagaki F."/>
            <person name="Takami H."/>
        </authorList>
    </citation>
    <scope>NUCLEOTIDE SEQUENCE</scope>
    <source>
        <strain evidence="2">Expedition CK06-06</strain>
    </source>
</reference>
<accession>X0UUB8</accession>
<feature type="coiled-coil region" evidence="1">
    <location>
        <begin position="46"/>
        <end position="73"/>
    </location>
</feature>
<feature type="non-terminal residue" evidence="2">
    <location>
        <position position="1"/>
    </location>
</feature>
<organism evidence="2">
    <name type="scientific">marine sediment metagenome</name>
    <dbReference type="NCBI Taxonomy" id="412755"/>
    <lineage>
        <taxon>unclassified sequences</taxon>
        <taxon>metagenomes</taxon>
        <taxon>ecological metagenomes</taxon>
    </lineage>
</organism>
<proteinExistence type="predicted"/>
<evidence type="ECO:0000313" key="2">
    <source>
        <dbReference type="EMBL" id="GAG09330.1"/>
    </source>
</evidence>
<dbReference type="AlphaFoldDB" id="X0UUB8"/>
<dbReference type="EMBL" id="BARS01021937">
    <property type="protein sequence ID" value="GAG09330.1"/>
    <property type="molecule type" value="Genomic_DNA"/>
</dbReference>
<keyword evidence="1" id="KW-0175">Coiled coil</keyword>